<evidence type="ECO:0000313" key="2">
    <source>
        <dbReference type="Proteomes" id="UP000193711"/>
    </source>
</evidence>
<dbReference type="EMBL" id="FXBM01000001">
    <property type="protein sequence ID" value="SMH30669.1"/>
    <property type="molecule type" value="Genomic_DNA"/>
</dbReference>
<organism evidence="1 2">
    <name type="scientific">Rathayibacter oskolensis</name>
    <dbReference type="NCBI Taxonomy" id="1891671"/>
    <lineage>
        <taxon>Bacteria</taxon>
        <taxon>Bacillati</taxon>
        <taxon>Actinomycetota</taxon>
        <taxon>Actinomycetes</taxon>
        <taxon>Micrococcales</taxon>
        <taxon>Microbacteriaceae</taxon>
        <taxon>Rathayibacter</taxon>
    </lineage>
</organism>
<sequence>MIAFPRGNFDEVRSSVRDQPYANAKAERDAIKHVDQLVFDEVRSHERELVREGQRAVADLTTTIQTAEHLADKLQNEITGPFVNASWTEKPVDIGEAVARYNVFFQQVQDALAQLAKKESDLSWRAEKLRDPYNDLARLRNKFFTGNQRFETRQSWVDGQGLNRAGSVDVTTAAAPVASRTPGPSPTL</sequence>
<dbReference type="RefSeq" id="WP_085474983.1">
    <property type="nucleotide sequence ID" value="NZ_FXBM01000001.1"/>
</dbReference>
<evidence type="ECO:0000313" key="1">
    <source>
        <dbReference type="EMBL" id="SMH30669.1"/>
    </source>
</evidence>
<proteinExistence type="predicted"/>
<keyword evidence="2" id="KW-1185">Reference proteome</keyword>
<name>A0A1X7N0D3_9MICO</name>
<reference evidence="2" key="1">
    <citation type="submission" date="2017-04" db="EMBL/GenBank/DDBJ databases">
        <authorList>
            <person name="Varghese N."/>
            <person name="Submissions S."/>
        </authorList>
    </citation>
    <scope>NUCLEOTIDE SEQUENCE [LARGE SCALE GENOMIC DNA]</scope>
    <source>
        <strain evidence="2">VKM Ac-2121</strain>
    </source>
</reference>
<dbReference type="STRING" id="1891671.SAMN06295885_0459"/>
<protein>
    <submittedName>
        <fullName evidence="1">Uncharacterized protein</fullName>
    </submittedName>
</protein>
<accession>A0A1X7N0D3</accession>
<dbReference type="AlphaFoldDB" id="A0A1X7N0D3"/>
<dbReference type="Proteomes" id="UP000193711">
    <property type="component" value="Unassembled WGS sequence"/>
</dbReference>
<dbReference type="OrthoDB" id="5113455at2"/>
<gene>
    <name evidence="1" type="ORF">SAMN06295885_0459</name>
</gene>